<feature type="domain" description="HTH asnC-type" evidence="4">
    <location>
        <begin position="10"/>
        <end position="71"/>
    </location>
</feature>
<accession>A0ABT0D7M3</accession>
<dbReference type="InterPro" id="IPR019887">
    <property type="entry name" value="Tscrpt_reg_AsnC/Lrp_C"/>
</dbReference>
<gene>
    <name evidence="5" type="ORF">MWN34_02630</name>
</gene>
<dbReference type="EMBL" id="JALKCH010000002">
    <property type="protein sequence ID" value="MCK0195797.1"/>
    <property type="molecule type" value="Genomic_DNA"/>
</dbReference>
<evidence type="ECO:0000313" key="6">
    <source>
        <dbReference type="Proteomes" id="UP001203284"/>
    </source>
</evidence>
<dbReference type="PANTHER" id="PTHR30154">
    <property type="entry name" value="LEUCINE-RESPONSIVE REGULATORY PROTEIN"/>
    <property type="match status" value="1"/>
</dbReference>
<dbReference type="CDD" id="cd00090">
    <property type="entry name" value="HTH_ARSR"/>
    <property type="match status" value="1"/>
</dbReference>
<reference evidence="5 6" key="1">
    <citation type="submission" date="2022-04" db="EMBL/GenBank/DDBJ databases">
        <authorList>
            <person name="Grouzdev D.S."/>
            <person name="Pantiukh K.S."/>
            <person name="Krutkina M.S."/>
        </authorList>
    </citation>
    <scope>NUCLEOTIDE SEQUENCE [LARGE SCALE GENOMIC DNA]</scope>
    <source>
        <strain evidence="5 6">6x-1</strain>
    </source>
</reference>
<dbReference type="InterPro" id="IPR011991">
    <property type="entry name" value="ArsR-like_HTH"/>
</dbReference>
<comment type="caution">
    <text evidence="5">The sequence shown here is derived from an EMBL/GenBank/DDBJ whole genome shotgun (WGS) entry which is preliminary data.</text>
</comment>
<dbReference type="Gene3D" id="3.30.70.920">
    <property type="match status" value="1"/>
</dbReference>
<keyword evidence="3" id="KW-0804">Transcription</keyword>
<dbReference type="InterPro" id="IPR036388">
    <property type="entry name" value="WH-like_DNA-bd_sf"/>
</dbReference>
<keyword evidence="6" id="KW-1185">Reference proteome</keyword>
<organism evidence="5 6">
    <name type="scientific">Ancylobacter crimeensis</name>
    <dbReference type="NCBI Taxonomy" id="2579147"/>
    <lineage>
        <taxon>Bacteria</taxon>
        <taxon>Pseudomonadati</taxon>
        <taxon>Pseudomonadota</taxon>
        <taxon>Alphaproteobacteria</taxon>
        <taxon>Hyphomicrobiales</taxon>
        <taxon>Xanthobacteraceae</taxon>
        <taxon>Ancylobacter</taxon>
    </lineage>
</organism>
<proteinExistence type="predicted"/>
<dbReference type="InterPro" id="IPR000485">
    <property type="entry name" value="AsnC-type_HTH_dom"/>
</dbReference>
<evidence type="ECO:0000256" key="3">
    <source>
        <dbReference type="ARBA" id="ARBA00023163"/>
    </source>
</evidence>
<name>A0ABT0D7M3_9HYPH</name>
<evidence type="ECO:0000313" key="5">
    <source>
        <dbReference type="EMBL" id="MCK0195797.1"/>
    </source>
</evidence>
<dbReference type="SMART" id="SM00344">
    <property type="entry name" value="HTH_ASNC"/>
    <property type="match status" value="1"/>
</dbReference>
<dbReference type="PRINTS" id="PR00033">
    <property type="entry name" value="HTHASNC"/>
</dbReference>
<dbReference type="InterPro" id="IPR011008">
    <property type="entry name" value="Dimeric_a/b-barrel"/>
</dbReference>
<dbReference type="PANTHER" id="PTHR30154:SF34">
    <property type="entry name" value="TRANSCRIPTIONAL REGULATOR AZLB"/>
    <property type="match status" value="1"/>
</dbReference>
<dbReference type="Proteomes" id="UP001203284">
    <property type="component" value="Unassembled WGS sequence"/>
</dbReference>
<dbReference type="Pfam" id="PF01037">
    <property type="entry name" value="AsnC_trans_reg"/>
    <property type="match status" value="1"/>
</dbReference>
<evidence type="ECO:0000256" key="1">
    <source>
        <dbReference type="ARBA" id="ARBA00023015"/>
    </source>
</evidence>
<sequence>MTDTALPTSLDAFDLAILEFLQRDNATPQRLIGEAVNLSAPAVQRRIRRMEDAGVIAANVALVDPAQVGQPLTLVVEVELVSETAELIDAAKRGFAAVPEVQQCYYVTGEADFVLVMLVPTMAAYEALTRRLFFGNNNVKRFRSLVAMDRVKVGLTVPLKDGVAARTPPRR</sequence>
<evidence type="ECO:0000259" key="4">
    <source>
        <dbReference type="PROSITE" id="PS50956"/>
    </source>
</evidence>
<dbReference type="SUPFAM" id="SSF54909">
    <property type="entry name" value="Dimeric alpha+beta barrel"/>
    <property type="match status" value="1"/>
</dbReference>
<dbReference type="PROSITE" id="PS50956">
    <property type="entry name" value="HTH_ASNC_2"/>
    <property type="match status" value="1"/>
</dbReference>
<dbReference type="RefSeq" id="WP_247026244.1">
    <property type="nucleotide sequence ID" value="NZ_JALKCH010000002.1"/>
</dbReference>
<keyword evidence="1" id="KW-0805">Transcription regulation</keyword>
<evidence type="ECO:0000256" key="2">
    <source>
        <dbReference type="ARBA" id="ARBA00023125"/>
    </source>
</evidence>
<dbReference type="InterPro" id="IPR036390">
    <property type="entry name" value="WH_DNA-bd_sf"/>
</dbReference>
<keyword evidence="2" id="KW-0238">DNA-binding</keyword>
<dbReference type="SUPFAM" id="SSF46785">
    <property type="entry name" value="Winged helix' DNA-binding domain"/>
    <property type="match status" value="1"/>
</dbReference>
<dbReference type="InterPro" id="IPR019888">
    <property type="entry name" value="Tscrpt_reg_AsnC-like"/>
</dbReference>
<dbReference type="Gene3D" id="1.10.10.10">
    <property type="entry name" value="Winged helix-like DNA-binding domain superfamily/Winged helix DNA-binding domain"/>
    <property type="match status" value="1"/>
</dbReference>
<protein>
    <submittedName>
        <fullName evidence="5">Lrp/AsnC family transcriptional regulator</fullName>
    </submittedName>
</protein>
<dbReference type="Pfam" id="PF13404">
    <property type="entry name" value="HTH_AsnC-type"/>
    <property type="match status" value="1"/>
</dbReference>